<proteinExistence type="predicted"/>
<organism evidence="1">
    <name type="scientific">marine sediment metagenome</name>
    <dbReference type="NCBI Taxonomy" id="412755"/>
    <lineage>
        <taxon>unclassified sequences</taxon>
        <taxon>metagenomes</taxon>
        <taxon>ecological metagenomes</taxon>
    </lineage>
</organism>
<protein>
    <submittedName>
        <fullName evidence="1">Uncharacterized protein</fullName>
    </submittedName>
</protein>
<dbReference type="AlphaFoldDB" id="A0A0F9GWI2"/>
<name>A0A0F9GWI2_9ZZZZ</name>
<comment type="caution">
    <text evidence="1">The sequence shown here is derived from an EMBL/GenBank/DDBJ whole genome shotgun (WGS) entry which is preliminary data.</text>
</comment>
<gene>
    <name evidence="1" type="ORF">LCGC14_1858840</name>
</gene>
<accession>A0A0F9GWI2</accession>
<dbReference type="EMBL" id="LAZR01018785">
    <property type="protein sequence ID" value="KKL95011.1"/>
    <property type="molecule type" value="Genomic_DNA"/>
</dbReference>
<reference evidence="1" key="1">
    <citation type="journal article" date="2015" name="Nature">
        <title>Complex archaea that bridge the gap between prokaryotes and eukaryotes.</title>
        <authorList>
            <person name="Spang A."/>
            <person name="Saw J.H."/>
            <person name="Jorgensen S.L."/>
            <person name="Zaremba-Niedzwiedzka K."/>
            <person name="Martijn J."/>
            <person name="Lind A.E."/>
            <person name="van Eijk R."/>
            <person name="Schleper C."/>
            <person name="Guy L."/>
            <person name="Ettema T.J."/>
        </authorList>
    </citation>
    <scope>NUCLEOTIDE SEQUENCE</scope>
</reference>
<evidence type="ECO:0000313" key="1">
    <source>
        <dbReference type="EMBL" id="KKL95011.1"/>
    </source>
</evidence>
<sequence length="64" mass="7551">HCVSCKSAIHQRLNKYCADHPDEPGSSEMNVYFLNEASKQTMDTIRSFEIWYELTDEFLTENNY</sequence>
<feature type="non-terminal residue" evidence="1">
    <location>
        <position position="1"/>
    </location>
</feature>